<dbReference type="STRING" id="52586.A0A0B1PFP1"/>
<feature type="region of interest" description="Disordered" evidence="2">
    <location>
        <begin position="301"/>
        <end position="361"/>
    </location>
</feature>
<dbReference type="EMBL" id="JNVN01000296">
    <property type="protein sequence ID" value="KHJ35691.1"/>
    <property type="molecule type" value="Genomic_DNA"/>
</dbReference>
<dbReference type="GO" id="GO:0000981">
    <property type="term" value="F:DNA-binding transcription factor activity, RNA polymerase II-specific"/>
    <property type="evidence" value="ECO:0007669"/>
    <property type="project" value="InterPro"/>
</dbReference>
<dbReference type="InterPro" id="IPR052973">
    <property type="entry name" value="Fungal_sec-metab_reg_TF"/>
</dbReference>
<dbReference type="PANTHER" id="PTHR35392">
    <property type="entry name" value="ZN(II)2CYS6 TRANSCRIPTION FACTOR (EUROFUNG)-RELATED-RELATED"/>
    <property type="match status" value="1"/>
</dbReference>
<evidence type="ECO:0000256" key="1">
    <source>
        <dbReference type="ARBA" id="ARBA00023242"/>
    </source>
</evidence>
<dbReference type="HOGENOM" id="CLU_011237_1_0_1"/>
<keyword evidence="1" id="KW-0539">Nucleus</keyword>
<proteinExistence type="predicted"/>
<dbReference type="InterPro" id="IPR001138">
    <property type="entry name" value="Zn2Cys6_DnaBD"/>
</dbReference>
<evidence type="ECO:0000256" key="2">
    <source>
        <dbReference type="SAM" id="MobiDB-lite"/>
    </source>
</evidence>
<dbReference type="AlphaFoldDB" id="A0A0B1PFP1"/>
<comment type="caution">
    <text evidence="3">The sequence shown here is derived from an EMBL/GenBank/DDBJ whole genome shotgun (WGS) entry which is preliminary data.</text>
</comment>
<name>A0A0B1PFP1_UNCNE</name>
<gene>
    <name evidence="3" type="ORF">EV44_g1793</name>
</gene>
<dbReference type="CDD" id="cd00067">
    <property type="entry name" value="GAL4"/>
    <property type="match status" value="1"/>
</dbReference>
<reference evidence="3 4" key="1">
    <citation type="journal article" date="2014" name="BMC Genomics">
        <title>Adaptive genomic structural variation in the grape powdery mildew pathogen, Erysiphe necator.</title>
        <authorList>
            <person name="Jones L."/>
            <person name="Riaz S."/>
            <person name="Morales-Cruz A."/>
            <person name="Amrine K.C."/>
            <person name="McGuire B."/>
            <person name="Gubler W.D."/>
            <person name="Walker M.A."/>
            <person name="Cantu D."/>
        </authorList>
    </citation>
    <scope>NUCLEOTIDE SEQUENCE [LARGE SCALE GENOMIC DNA]</scope>
    <source>
        <strain evidence="4">c</strain>
    </source>
</reference>
<dbReference type="Proteomes" id="UP000030854">
    <property type="component" value="Unassembled WGS sequence"/>
</dbReference>
<dbReference type="PANTHER" id="PTHR35392:SF1">
    <property type="entry name" value="ZN(II)2CYS6 TRANSCRIPTION FACTOR (EUROFUNG)"/>
    <property type="match status" value="1"/>
</dbReference>
<sequence length="761" mass="86693">MLTNFDFQQETLLGLTLDQFEIRPALGRRMSSLSPWPMLLNPGVRNTDNIPEPLLRPRAQQTQLMHLTDCHLEHHQPNPNPQLCQYFSGNSVGAMVSTFIDSHQQSRQENITLTSNQASRDPLASVEAPFENAKAMLETPVLWANWRDFENHLSFPVNQGLASAGQPIIKNNSPTNKYLEEMSLYSTASENGWISLDQYPKLNASQQSTAILTPSQTLHLRTLSDSSNSDITGHIFDSYESGYYEDTSYSYSPESEGCLNRAKDYYGSDEDPYQPHCLSKTNVENLKYCHPFGPDLVKASSSTPLSPILKSPSARRHSTARKISLNKTSKPPVRRTSSIKKDSEKRVGRRRGPLLPEQRKQASEIRKLRACLRCKFLKKTCDKGEPCAGCQPLHARLWQVPCTRIDIKDIAYFMKDWKADYERFTSSGFSVNNIRGFGQHEQVIYITHGYGFFIPIMTREVYVVDDNNLTVSWVEKIQNVSVAVNVRTERVSSGSEGISVEIVSEYLDKHLDGTFENFINNFYEGTPFITETLSTVYHYYVEEKSPVIRKALKLLLAYNLTLHITFVEQHGGDSCLVGLVKAEKSKFYQKIIAPIMINFQIKCVLAKIWRGLKSEILAELSALYSSVYSGHRLKNWPTIFMLVSVLLILWEEMQFDSHYRMSDQFAAHKFCNDMESIPVGVIIGLFHAISQKLPSFTEWDTVHHGQLLNNNRAVCGVMSEMRSHIIKHEDYLRTRSDTQFNPHDFDSLSNKLLSKLVIRAN</sequence>
<organism evidence="3 4">
    <name type="scientific">Uncinula necator</name>
    <name type="common">Grape powdery mildew</name>
    <dbReference type="NCBI Taxonomy" id="52586"/>
    <lineage>
        <taxon>Eukaryota</taxon>
        <taxon>Fungi</taxon>
        <taxon>Dikarya</taxon>
        <taxon>Ascomycota</taxon>
        <taxon>Pezizomycotina</taxon>
        <taxon>Leotiomycetes</taxon>
        <taxon>Erysiphales</taxon>
        <taxon>Erysiphaceae</taxon>
        <taxon>Erysiphe</taxon>
    </lineage>
</organism>
<dbReference type="GO" id="GO:0008270">
    <property type="term" value="F:zinc ion binding"/>
    <property type="evidence" value="ECO:0007669"/>
    <property type="project" value="InterPro"/>
</dbReference>
<protein>
    <submittedName>
        <fullName evidence="3">Putative c6 finger domain-containing protein</fullName>
    </submittedName>
</protein>
<accession>A0A0B1PFP1</accession>
<evidence type="ECO:0000313" key="4">
    <source>
        <dbReference type="Proteomes" id="UP000030854"/>
    </source>
</evidence>
<evidence type="ECO:0000313" key="3">
    <source>
        <dbReference type="EMBL" id="KHJ35691.1"/>
    </source>
</evidence>
<keyword evidence="4" id="KW-1185">Reference proteome</keyword>